<evidence type="ECO:0000313" key="1">
    <source>
        <dbReference type="EMBL" id="RJG27464.1"/>
    </source>
</evidence>
<keyword evidence="2" id="KW-1185">Reference proteome</keyword>
<proteinExistence type="predicted"/>
<dbReference type="Proteomes" id="UP000284006">
    <property type="component" value="Unassembled WGS sequence"/>
</dbReference>
<name>A0A418Y845_9BURK</name>
<protein>
    <submittedName>
        <fullName evidence="1">Uncharacterized protein</fullName>
    </submittedName>
</protein>
<sequence length="106" mass="11450">MPNKLIRIFDEYADAEGARDALLQAGYDKDAVRVSVRDDEAGPVEGNFAVGNAMPDEDKTYARNFEKPAQRGTVMVEVSAADRASIDAASKVLEDFGGRDIDALTP</sequence>
<comment type="caution">
    <text evidence="1">The sequence shown here is derived from an EMBL/GenBank/DDBJ whole genome shotgun (WGS) entry which is preliminary data.</text>
</comment>
<organism evidence="1 2">
    <name type="scientific">Massilia cavernae</name>
    <dbReference type="NCBI Taxonomy" id="2320864"/>
    <lineage>
        <taxon>Bacteria</taxon>
        <taxon>Pseudomonadati</taxon>
        <taxon>Pseudomonadota</taxon>
        <taxon>Betaproteobacteria</taxon>
        <taxon>Burkholderiales</taxon>
        <taxon>Oxalobacteraceae</taxon>
        <taxon>Telluria group</taxon>
        <taxon>Massilia</taxon>
    </lineage>
</organism>
<dbReference type="RefSeq" id="WP_119809053.1">
    <property type="nucleotide sequence ID" value="NZ_QYUP01000010.1"/>
</dbReference>
<dbReference type="OrthoDB" id="8926607at2"/>
<dbReference type="EMBL" id="QYUP01000010">
    <property type="protein sequence ID" value="RJG27464.1"/>
    <property type="molecule type" value="Genomic_DNA"/>
</dbReference>
<gene>
    <name evidence="1" type="ORF">D3872_01020</name>
</gene>
<dbReference type="AlphaFoldDB" id="A0A418Y845"/>
<accession>A0A418Y845</accession>
<reference evidence="1 2" key="1">
    <citation type="submission" date="2018-09" db="EMBL/GenBank/DDBJ databases">
        <authorList>
            <person name="Zhu H."/>
        </authorList>
    </citation>
    <scope>NUCLEOTIDE SEQUENCE [LARGE SCALE GENOMIC DNA]</scope>
    <source>
        <strain evidence="1 2">K1S02-61</strain>
    </source>
</reference>
<evidence type="ECO:0000313" key="2">
    <source>
        <dbReference type="Proteomes" id="UP000284006"/>
    </source>
</evidence>